<reference evidence="2" key="2">
    <citation type="submission" date="2020-09" db="EMBL/GenBank/DDBJ databases">
        <authorList>
            <person name="Sun Q."/>
            <person name="Ohkuma M."/>
        </authorList>
    </citation>
    <scope>NUCLEOTIDE SEQUENCE</scope>
    <source>
        <strain evidence="2">JCM 3313</strain>
    </source>
</reference>
<evidence type="ECO:0008006" key="4">
    <source>
        <dbReference type="Google" id="ProtNLM"/>
    </source>
</evidence>
<proteinExistence type="predicted"/>
<feature type="chain" id="PRO_5038996788" description="DUF3558 domain-containing protein" evidence="1">
    <location>
        <begin position="24"/>
        <end position="178"/>
    </location>
</feature>
<dbReference type="Proteomes" id="UP000639606">
    <property type="component" value="Unassembled WGS sequence"/>
</dbReference>
<evidence type="ECO:0000313" key="2">
    <source>
        <dbReference type="EMBL" id="GGP66715.1"/>
    </source>
</evidence>
<accession>A0A918APC2</accession>
<reference evidence="2" key="1">
    <citation type="journal article" date="2014" name="Int. J. Syst. Evol. Microbiol.">
        <title>Complete genome sequence of Corynebacterium casei LMG S-19264T (=DSM 44701T), isolated from a smear-ripened cheese.</title>
        <authorList>
            <consortium name="US DOE Joint Genome Institute (JGI-PGF)"/>
            <person name="Walter F."/>
            <person name="Albersmeier A."/>
            <person name="Kalinowski J."/>
            <person name="Ruckert C."/>
        </authorList>
    </citation>
    <scope>NUCLEOTIDE SEQUENCE</scope>
    <source>
        <strain evidence="2">JCM 3313</strain>
    </source>
</reference>
<comment type="caution">
    <text evidence="2">The sequence shown here is derived from an EMBL/GenBank/DDBJ whole genome shotgun (WGS) entry which is preliminary data.</text>
</comment>
<keyword evidence="3" id="KW-1185">Reference proteome</keyword>
<evidence type="ECO:0000256" key="1">
    <source>
        <dbReference type="SAM" id="SignalP"/>
    </source>
</evidence>
<sequence>MIAAAVLAAGAVLLLWTTGGATGGPPSAQRGAPNQPSLGAAMERYYTQPCDAIGADRLARLDLTPAGGSAAMICYLEAGDGTQVSVTLGSGITPDEMYRDWQDAADGNVPRVNEYRDVDVAGYPGVSSRSDSGSCVVSVFVSATEAAHATVGDRPVDSCELGVDALAAMVETLRATGS</sequence>
<organism evidence="2 3">
    <name type="scientific">Saccharothrix coeruleofusca</name>
    <dbReference type="NCBI Taxonomy" id="33919"/>
    <lineage>
        <taxon>Bacteria</taxon>
        <taxon>Bacillati</taxon>
        <taxon>Actinomycetota</taxon>
        <taxon>Actinomycetes</taxon>
        <taxon>Pseudonocardiales</taxon>
        <taxon>Pseudonocardiaceae</taxon>
        <taxon>Saccharothrix</taxon>
    </lineage>
</organism>
<protein>
    <recommendedName>
        <fullName evidence="4">DUF3558 domain-containing protein</fullName>
    </recommendedName>
</protein>
<evidence type="ECO:0000313" key="3">
    <source>
        <dbReference type="Proteomes" id="UP000639606"/>
    </source>
</evidence>
<feature type="signal peptide" evidence="1">
    <location>
        <begin position="1"/>
        <end position="23"/>
    </location>
</feature>
<dbReference type="Pfam" id="PF12079">
    <property type="entry name" value="DUF3558"/>
    <property type="match status" value="1"/>
</dbReference>
<name>A0A918APC2_9PSEU</name>
<keyword evidence="1" id="KW-0732">Signal</keyword>
<gene>
    <name evidence="2" type="ORF">GCM10010185_44410</name>
</gene>
<dbReference type="EMBL" id="BMRG01000009">
    <property type="protein sequence ID" value="GGP66715.1"/>
    <property type="molecule type" value="Genomic_DNA"/>
</dbReference>
<dbReference type="InterPro" id="IPR024520">
    <property type="entry name" value="DUF3558"/>
</dbReference>
<dbReference type="AlphaFoldDB" id="A0A918APC2"/>